<keyword evidence="1" id="KW-0732">Signal</keyword>
<evidence type="ECO:0000313" key="4">
    <source>
        <dbReference type="Proteomes" id="UP001162162"/>
    </source>
</evidence>
<dbReference type="AlphaFoldDB" id="A0AAV8ZAF2"/>
<protein>
    <recommendedName>
        <fullName evidence="2">CUB domain-containing protein</fullName>
    </recommendedName>
</protein>
<dbReference type="EMBL" id="JAPWTK010000009">
    <property type="protein sequence ID" value="KAJ8960133.1"/>
    <property type="molecule type" value="Genomic_DNA"/>
</dbReference>
<comment type="caution">
    <text evidence="3">The sequence shown here is derived from an EMBL/GenBank/DDBJ whole genome shotgun (WGS) entry which is preliminary data.</text>
</comment>
<dbReference type="Proteomes" id="UP001162162">
    <property type="component" value="Unassembled WGS sequence"/>
</dbReference>
<feature type="signal peptide" evidence="1">
    <location>
        <begin position="1"/>
        <end position="15"/>
    </location>
</feature>
<dbReference type="PANTHER" id="PTHR33236:SF12">
    <property type="entry name" value="CUB DOMAIN-CONTAINING PROTEIN-RELATED"/>
    <property type="match status" value="1"/>
</dbReference>
<sequence length="374" mass="42415">MRFLLVVFLVECAYGGFFDLTDVEDPLALLWNPRQPEQRLTECKAQTESGIKYGVCTPYSNCLLSRGRPNGIFENTCGKTSDTKVAYFEGSDVQTGATPCTYTVKLKNTNICQVRLDFVKFNLAPATLTTTSTHTPSYKCINDILRIQPNHYNIPDLCGNNDKQHVYVHVNQSDGVTKGVHLDITLADRLLNRYLPSPSWKIKVTQLECPGYRTGFDITSNDYIQDFPLLAPSGAIQYFTEPSGYIKSFGFDGSVARQSYTYGQKYAVAFQRGVKICGIKFIPEQIYLPHDGIRYYGDENCKHYLFVPDLSFDNSSPTVHNLKNRVCLTEVEEFRSYAPGPLFVHFNSMKSDFITDETLQQGFNIRYELLNRCP</sequence>
<proteinExistence type="predicted"/>
<organism evidence="3 4">
    <name type="scientific">Aromia moschata</name>
    <dbReference type="NCBI Taxonomy" id="1265417"/>
    <lineage>
        <taxon>Eukaryota</taxon>
        <taxon>Metazoa</taxon>
        <taxon>Ecdysozoa</taxon>
        <taxon>Arthropoda</taxon>
        <taxon>Hexapoda</taxon>
        <taxon>Insecta</taxon>
        <taxon>Pterygota</taxon>
        <taxon>Neoptera</taxon>
        <taxon>Endopterygota</taxon>
        <taxon>Coleoptera</taxon>
        <taxon>Polyphaga</taxon>
        <taxon>Cucujiformia</taxon>
        <taxon>Chrysomeloidea</taxon>
        <taxon>Cerambycidae</taxon>
        <taxon>Cerambycinae</taxon>
        <taxon>Callichromatini</taxon>
        <taxon>Aromia</taxon>
    </lineage>
</organism>
<evidence type="ECO:0000313" key="3">
    <source>
        <dbReference type="EMBL" id="KAJ8960133.1"/>
    </source>
</evidence>
<reference evidence="3" key="1">
    <citation type="journal article" date="2023" name="Insect Mol. Biol.">
        <title>Genome sequencing provides insights into the evolution of gene families encoding plant cell wall-degrading enzymes in longhorned beetles.</title>
        <authorList>
            <person name="Shin N.R."/>
            <person name="Okamura Y."/>
            <person name="Kirsch R."/>
            <person name="Pauchet Y."/>
        </authorList>
    </citation>
    <scope>NUCLEOTIDE SEQUENCE</scope>
    <source>
        <strain evidence="3">AMC_N1</strain>
    </source>
</reference>
<feature type="chain" id="PRO_5043474116" description="CUB domain-containing protein" evidence="1">
    <location>
        <begin position="16"/>
        <end position="374"/>
    </location>
</feature>
<accession>A0AAV8ZAF2</accession>
<feature type="domain" description="CUB" evidence="2">
    <location>
        <begin position="232"/>
        <end position="369"/>
    </location>
</feature>
<dbReference type="InterPro" id="IPR058698">
    <property type="entry name" value="CUB_metazoa"/>
</dbReference>
<dbReference type="PANTHER" id="PTHR33236">
    <property type="entry name" value="INTRAFLAGELLAR TRANSPORT PROTEIN 122 FAMILY PROTEIN-RELATED"/>
    <property type="match status" value="1"/>
</dbReference>
<evidence type="ECO:0000256" key="1">
    <source>
        <dbReference type="SAM" id="SignalP"/>
    </source>
</evidence>
<dbReference type="Pfam" id="PF26080">
    <property type="entry name" value="CUB_animal"/>
    <property type="match status" value="1"/>
</dbReference>
<keyword evidence="4" id="KW-1185">Reference proteome</keyword>
<evidence type="ECO:0000259" key="2">
    <source>
        <dbReference type="Pfam" id="PF26080"/>
    </source>
</evidence>
<gene>
    <name evidence="3" type="ORF">NQ318_003852</name>
</gene>
<name>A0AAV8ZAF2_9CUCU</name>